<dbReference type="AlphaFoldDB" id="A0A9N9PWH4"/>
<feature type="compositionally biased region" description="Basic and acidic residues" evidence="1">
    <location>
        <begin position="33"/>
        <end position="42"/>
    </location>
</feature>
<feature type="region of interest" description="Disordered" evidence="1">
    <location>
        <begin position="26"/>
        <end position="91"/>
    </location>
</feature>
<proteinExistence type="predicted"/>
<name>A0A9N9PWH4_9HELO</name>
<keyword evidence="3" id="KW-1185">Reference proteome</keyword>
<reference evidence="2" key="1">
    <citation type="submission" date="2021-07" db="EMBL/GenBank/DDBJ databases">
        <authorList>
            <person name="Durling M."/>
        </authorList>
    </citation>
    <scope>NUCLEOTIDE SEQUENCE</scope>
</reference>
<gene>
    <name evidence="2" type="ORF">HYFRA_00000126</name>
</gene>
<feature type="compositionally biased region" description="Basic and acidic residues" evidence="1">
    <location>
        <begin position="69"/>
        <end position="79"/>
    </location>
</feature>
<organism evidence="2 3">
    <name type="scientific">Hymenoscyphus fraxineus</name>
    <dbReference type="NCBI Taxonomy" id="746836"/>
    <lineage>
        <taxon>Eukaryota</taxon>
        <taxon>Fungi</taxon>
        <taxon>Dikarya</taxon>
        <taxon>Ascomycota</taxon>
        <taxon>Pezizomycotina</taxon>
        <taxon>Leotiomycetes</taxon>
        <taxon>Helotiales</taxon>
        <taxon>Helotiaceae</taxon>
        <taxon>Hymenoscyphus</taxon>
    </lineage>
</organism>
<accession>A0A9N9PWH4</accession>
<dbReference type="Proteomes" id="UP000696280">
    <property type="component" value="Unassembled WGS sequence"/>
</dbReference>
<evidence type="ECO:0000313" key="3">
    <source>
        <dbReference type="Proteomes" id="UP000696280"/>
    </source>
</evidence>
<dbReference type="EMBL" id="CAJVRL010000081">
    <property type="protein sequence ID" value="CAG8957788.1"/>
    <property type="molecule type" value="Genomic_DNA"/>
</dbReference>
<sequence length="91" mass="9962">MKIFTGESCGKGQNKAWTLYTEPQVGSVGRKGTGQEELDRSNTKWNGSNCRAVVTPQPGIITQSISIDRPQEGGKEQVDARNSTRSTVDEY</sequence>
<evidence type="ECO:0000256" key="1">
    <source>
        <dbReference type="SAM" id="MobiDB-lite"/>
    </source>
</evidence>
<protein>
    <submittedName>
        <fullName evidence="2">Uncharacterized protein</fullName>
    </submittedName>
</protein>
<comment type="caution">
    <text evidence="2">The sequence shown here is derived from an EMBL/GenBank/DDBJ whole genome shotgun (WGS) entry which is preliminary data.</text>
</comment>
<evidence type="ECO:0000313" key="2">
    <source>
        <dbReference type="EMBL" id="CAG8957788.1"/>
    </source>
</evidence>
<feature type="compositionally biased region" description="Polar residues" evidence="1">
    <location>
        <begin position="80"/>
        <end position="91"/>
    </location>
</feature>